<dbReference type="GO" id="GO:0001682">
    <property type="term" value="P:tRNA 5'-leader removal"/>
    <property type="evidence" value="ECO:0007669"/>
    <property type="project" value="InterPro"/>
</dbReference>
<feature type="compositionally biased region" description="Basic residues" evidence="4">
    <location>
        <begin position="61"/>
        <end position="85"/>
    </location>
</feature>
<dbReference type="InterPro" id="IPR002730">
    <property type="entry name" value="Rpp29/RNP1"/>
</dbReference>
<evidence type="ECO:0000256" key="4">
    <source>
        <dbReference type="SAM" id="MobiDB-lite"/>
    </source>
</evidence>
<comment type="similarity">
    <text evidence="2">Belongs to the eukaryotic/archaeal RNase P protein component 1 family.</text>
</comment>
<comment type="caution">
    <text evidence="5">The sequence shown here is derived from an EMBL/GenBank/DDBJ whole genome shotgun (WGS) entry which is preliminary data.</text>
</comment>
<dbReference type="FunFam" id="2.30.30.210:FF:000005">
    <property type="entry name" value="Ribonuclease P protein subunit"/>
    <property type="match status" value="1"/>
</dbReference>
<accession>A0A9P8C7H3</accession>
<protein>
    <recommendedName>
        <fullName evidence="3">Ribonuclease P protein subunit</fullName>
    </recommendedName>
</protein>
<comment type="subcellular location">
    <subcellularLocation>
        <location evidence="1">Nucleus</location>
    </subcellularLocation>
</comment>
<dbReference type="Pfam" id="PF01868">
    <property type="entry name" value="RNase_P-MRP_p29"/>
    <property type="match status" value="1"/>
</dbReference>
<proteinExistence type="inferred from homology"/>
<dbReference type="GO" id="GO:0006364">
    <property type="term" value="P:rRNA processing"/>
    <property type="evidence" value="ECO:0007669"/>
    <property type="project" value="TreeGrafter"/>
</dbReference>
<evidence type="ECO:0000256" key="1">
    <source>
        <dbReference type="ARBA" id="ARBA00004123"/>
    </source>
</evidence>
<dbReference type="EMBL" id="MU251409">
    <property type="protein sequence ID" value="KAG9236340.1"/>
    <property type="molecule type" value="Genomic_DNA"/>
</dbReference>
<dbReference type="GO" id="GO:0000172">
    <property type="term" value="C:ribonuclease MRP complex"/>
    <property type="evidence" value="ECO:0007669"/>
    <property type="project" value="InterPro"/>
</dbReference>
<evidence type="ECO:0000313" key="6">
    <source>
        <dbReference type="Proteomes" id="UP000824998"/>
    </source>
</evidence>
<dbReference type="SUPFAM" id="SSF101744">
    <property type="entry name" value="Rof/RNase P subunit-like"/>
    <property type="match status" value="1"/>
</dbReference>
<dbReference type="InterPro" id="IPR016848">
    <property type="entry name" value="RNase_P/MRP_Rpp29-subunit"/>
</dbReference>
<dbReference type="InterPro" id="IPR036980">
    <property type="entry name" value="RNase_P/MRP_Rpp29_sf"/>
</dbReference>
<evidence type="ECO:0000313" key="5">
    <source>
        <dbReference type="EMBL" id="KAG9236340.1"/>
    </source>
</evidence>
<keyword evidence="3" id="KW-0819">tRNA processing</keyword>
<gene>
    <name evidence="5" type="ORF">BJ875DRAFT_232229</name>
</gene>
<dbReference type="AlphaFoldDB" id="A0A9P8C7H3"/>
<dbReference type="PANTHER" id="PTHR13348:SF0">
    <property type="entry name" value="RIBONUCLEASE P PROTEIN SUBUNIT P29"/>
    <property type="match status" value="1"/>
</dbReference>
<dbReference type="InterPro" id="IPR023534">
    <property type="entry name" value="Rof/RNase_P-like"/>
</dbReference>
<dbReference type="Gene3D" id="2.30.30.210">
    <property type="entry name" value="Ribonuclease P/MRP, subunit p29"/>
    <property type="match status" value="1"/>
</dbReference>
<keyword evidence="6" id="KW-1185">Reference proteome</keyword>
<dbReference type="OrthoDB" id="124041at2759"/>
<reference evidence="5" key="1">
    <citation type="journal article" date="2021" name="IMA Fungus">
        <title>Genomic characterization of three marine fungi, including Emericellopsis atlantica sp. nov. with signatures of a generalist lifestyle and marine biomass degradation.</title>
        <authorList>
            <person name="Hagestad O.C."/>
            <person name="Hou L."/>
            <person name="Andersen J.H."/>
            <person name="Hansen E.H."/>
            <person name="Altermark B."/>
            <person name="Li C."/>
            <person name="Kuhnert E."/>
            <person name="Cox R.J."/>
            <person name="Crous P.W."/>
            <person name="Spatafora J.W."/>
            <person name="Lail K."/>
            <person name="Amirebrahimi M."/>
            <person name="Lipzen A."/>
            <person name="Pangilinan J."/>
            <person name="Andreopoulos W."/>
            <person name="Hayes R.D."/>
            <person name="Ng V."/>
            <person name="Grigoriev I.V."/>
            <person name="Jackson S.A."/>
            <person name="Sutton T.D.S."/>
            <person name="Dobson A.D.W."/>
            <person name="Rama T."/>
        </authorList>
    </citation>
    <scope>NUCLEOTIDE SEQUENCE</scope>
    <source>
        <strain evidence="5">TRa018bII</strain>
    </source>
</reference>
<dbReference type="Proteomes" id="UP000824998">
    <property type="component" value="Unassembled WGS sequence"/>
</dbReference>
<dbReference type="SMART" id="SM00538">
    <property type="entry name" value="POP4"/>
    <property type="match status" value="1"/>
</dbReference>
<feature type="region of interest" description="Disordered" evidence="4">
    <location>
        <begin position="46"/>
        <end position="85"/>
    </location>
</feature>
<organism evidence="5 6">
    <name type="scientific">Amylocarpus encephaloides</name>
    <dbReference type="NCBI Taxonomy" id="45428"/>
    <lineage>
        <taxon>Eukaryota</taxon>
        <taxon>Fungi</taxon>
        <taxon>Dikarya</taxon>
        <taxon>Ascomycota</taxon>
        <taxon>Pezizomycotina</taxon>
        <taxon>Leotiomycetes</taxon>
        <taxon>Helotiales</taxon>
        <taxon>Helotiales incertae sedis</taxon>
        <taxon>Amylocarpus</taxon>
    </lineage>
</organism>
<dbReference type="GO" id="GO:0033204">
    <property type="term" value="F:ribonuclease P RNA binding"/>
    <property type="evidence" value="ECO:0007669"/>
    <property type="project" value="InterPro"/>
</dbReference>
<name>A0A9P8C7H3_9HELO</name>
<dbReference type="GO" id="GO:0005634">
    <property type="term" value="C:nucleus"/>
    <property type="evidence" value="ECO:0007669"/>
    <property type="project" value="UniProtKB-SubCell"/>
</dbReference>
<keyword evidence="3" id="KW-0539">Nucleus</keyword>
<evidence type="ECO:0000256" key="2">
    <source>
        <dbReference type="ARBA" id="ARBA00006181"/>
    </source>
</evidence>
<sequence>MTPITPRSKPPENKYTIASTLLSRAHSPTRAAVIHTERILQRPLYLKPTSPTLTPSAQALRRQKRTSSLLRKKSRKPKPLSARQKRQLGLYTLEKSAQKYNIYEPLHKMWLGYMQEILDVDRGLPITSGSAAKLCSCDYHGALLQVVRSRCVGRVGVGGIVVKDTKHAFEIITKSDEVKLLPKEGTVFTFTIPIPSSKNAELEDRREEKKQGEKKDLVFELHGDQFIYRAADRANRKFKLHFLKDL</sequence>
<dbReference type="GO" id="GO:0030677">
    <property type="term" value="C:ribonuclease P complex"/>
    <property type="evidence" value="ECO:0007669"/>
    <property type="project" value="InterPro"/>
</dbReference>
<dbReference type="PANTHER" id="PTHR13348">
    <property type="entry name" value="RIBONUCLEASE P SUBUNIT P29"/>
    <property type="match status" value="1"/>
</dbReference>
<dbReference type="PIRSF" id="PIRSF027081">
    <property type="entry name" value="RNase_P/MRP_p29_subunit"/>
    <property type="match status" value="1"/>
</dbReference>
<evidence type="ECO:0000256" key="3">
    <source>
        <dbReference type="PIRNR" id="PIRNR027081"/>
    </source>
</evidence>